<proteinExistence type="predicted"/>
<gene>
    <name evidence="1" type="ORF">F5144DRAFT_619523</name>
</gene>
<name>A0ACB7PB48_9PEZI</name>
<reference evidence="1 2" key="1">
    <citation type="journal article" date="2021" name="Nat. Commun.">
        <title>Genetic determinants of endophytism in the Arabidopsis root mycobiome.</title>
        <authorList>
            <person name="Mesny F."/>
            <person name="Miyauchi S."/>
            <person name="Thiergart T."/>
            <person name="Pickel B."/>
            <person name="Atanasova L."/>
            <person name="Karlsson M."/>
            <person name="Huettel B."/>
            <person name="Barry K.W."/>
            <person name="Haridas S."/>
            <person name="Chen C."/>
            <person name="Bauer D."/>
            <person name="Andreopoulos W."/>
            <person name="Pangilinan J."/>
            <person name="LaButti K."/>
            <person name="Riley R."/>
            <person name="Lipzen A."/>
            <person name="Clum A."/>
            <person name="Drula E."/>
            <person name="Henrissat B."/>
            <person name="Kohler A."/>
            <person name="Grigoriev I.V."/>
            <person name="Martin F.M."/>
            <person name="Hacquard S."/>
        </authorList>
    </citation>
    <scope>NUCLEOTIDE SEQUENCE [LARGE SCALE GENOMIC DNA]</scope>
    <source>
        <strain evidence="1 2">MPI-SDFR-AT-0079</strain>
    </source>
</reference>
<protein>
    <submittedName>
        <fullName evidence="1">Uncharacterized protein</fullName>
    </submittedName>
</protein>
<dbReference type="Proteomes" id="UP000724584">
    <property type="component" value="Unassembled WGS sequence"/>
</dbReference>
<accession>A0ACB7PB48</accession>
<evidence type="ECO:0000313" key="1">
    <source>
        <dbReference type="EMBL" id="KAH6636071.1"/>
    </source>
</evidence>
<dbReference type="EMBL" id="JAGIZQ010000003">
    <property type="protein sequence ID" value="KAH6636071.1"/>
    <property type="molecule type" value="Genomic_DNA"/>
</dbReference>
<sequence>METTKPSAGLSSKEARDLDSPDLENAFLSAIGFARPAKSSIEPHNVPTATQPTPQPPKAQNPPQPMAVQPTALRARQARAINEPQLTNTYWDAQRIAKGIVDPSMYPVTGTRTMWAKAAEWPDLRSLDLESWEQPDESTPTYRSPVHQPFLPANPNPRYRTPEAQEHSYPPKSPSLSSGTDTSEMSRARGGGHRGRGRRGGGRPKEEDVRTTDGERDVIRPPRLDQMDLDLRQYRLPRPNKNYAGSSYSLPSLGSGFNVSDTGVDTRAAEGTDADIRNTIGLPHRIYASGNSWTVYGLRNESGRNEEEIFTEKSYLESFIGAWQARIPQTPVVTFDRDDTHWRCDIDTLTGNLLEPISHPDSTVGIRPQNPQEEWRRQIWSTALSIKKYNEQKSGRPGGDRRRNTPMVLEFEGPATINQNLPVVVHEPVIETPEFHRFVPRIPSFLRPAEKCDLEAVRAIYNWEVEHGIQALDSQPLTVEDFERILATTQQLGLPFLVAVRGSARNLGVANCNTSFSVFKQVPFNGEKRGEILGFAYLSVWQPGLWGSTVCSSRATGKINVFVHPDYKRNKIGFSLLDMLLTTVSDCFSSEAAYDFIDADNSPVYKKTRGRRRQHFKVYLSYRIPHKSGWDEKAANPDDLVWVKKLVQDNLNFTELVRFEAVHRTPKGRKEPVCWLDEVLFEHTCAFGPGAVDPDY</sequence>
<comment type="caution">
    <text evidence="1">The sequence shown here is derived from an EMBL/GenBank/DDBJ whole genome shotgun (WGS) entry which is preliminary data.</text>
</comment>
<organism evidence="1 2">
    <name type="scientific">Chaetomium tenue</name>
    <dbReference type="NCBI Taxonomy" id="1854479"/>
    <lineage>
        <taxon>Eukaryota</taxon>
        <taxon>Fungi</taxon>
        <taxon>Dikarya</taxon>
        <taxon>Ascomycota</taxon>
        <taxon>Pezizomycotina</taxon>
        <taxon>Sordariomycetes</taxon>
        <taxon>Sordariomycetidae</taxon>
        <taxon>Sordariales</taxon>
        <taxon>Chaetomiaceae</taxon>
        <taxon>Chaetomium</taxon>
    </lineage>
</organism>
<keyword evidence="2" id="KW-1185">Reference proteome</keyword>
<evidence type="ECO:0000313" key="2">
    <source>
        <dbReference type="Proteomes" id="UP000724584"/>
    </source>
</evidence>